<sequence>MAPLGKHDVAKLPDSAVRNDSFLQRSFVTYTYRMIGRGRTGVLKQDELKMPADQATEVTFMRFQAAWAAEIERAAAAKPGKDGKPIQPSLWKALWKAFGMEFIIAGCWKITWSALVILGAFYFVRSLVSFSNNPARPFVTRTEFNCNKERFNVTSNKIECDNLGPDGKGVGWILASTFFIDSYLVGFALQRLGDCSVRLGIKIRSALMTEVYRKTFRLREQHSQDGANVVSLVATDCAKLYEGVLHFHNVWTAPLESATIIGLLLGLAGIYGLPALAVLFFVLPLQYYFGYRIAVHKSAAAEVSDARVLRMHEILLAIKLVKFYVWERPFAKQVAAVREEEVRLMHKAGFVKTLNLCLVFWTPPVIALVIFGAYVSSVDRLRPEFAFVVLSLFNTLRFPLVVLPKALRGSSEAVAAVRRLNQFLLQAEGMANERAKKVGILMKEAVLVHPSNPKDFTLNVPEFSVEPGQCVVDSTALSTSQVVAVVGRVGVGKSSVLHAILSNMKLQTGSLTVGGNIAYVPQMPWVQNLSLRENILFGLPFDEAKYKEVVHVCALELDMEILPKGDRTLAGERGINLSGGQRQRVCLARAVYHDCDIVLLDNPLSAVDQHTSTHIFNKCIKGVLKEKAVILIAHQLELLPQCDRVAIMDDGKVVYFGPYDPEAMREYLPADTTMHATVEGGESATAKASADEDSHESSGDKREAAAQDALKKVATKEAAKQRKAAEDLALAETPEQIASQFKGTTTQLTSWKAAMVHIRAAGVWLFLFSMFLFAGTQTLRIISDLWIRFWAADTYLLIPKLGKDEGNNQYLFGYLGFVLAFFVLLLSRDLVFEHFKNKAATKLHNDMFDRVLRAPYLLFLRTPVGEILNSFAKDQYIIDEELPDTVHMATIYLMILITSLAIITASIYFYAIMSFVLFFAFWIALRIYLPAATVLKRWSGETATSVFVHVDETLSGIDVIRAFDAVGYFMQENVQRINLHHLAMFNTEMTHLFLAFWCDLLGAILVVVTCLLSVALREELGAAAVGLAISNSIQVLVFFTWVVRGVADSVSRFDAVERITTFATQVPTEDVAIEIAATPKRSGLGSLIRRRKKDVDVVFTGVVAVSAEDDVPGGRVAVEKTKTRQGLWPSSGAIKFEDVCLRYFPGAPLALRHVSFTIADSEKVGVVGRTGSGKTTMLMALFRMFKLAKGRILVDSVDISTLPLELVRSSIAIIPQEPVMFKGTVRSNLDPFGELSDADLWEALSLVSLRKSISEMPGGLDAHVADGGCNFSLGQKQLFCMARCVLKKTRVLVLDEATAAMDLHTDALIQKTIRRVFRERTTITIAHRLDTIIFSDKILTMADGHVIEFDRPSELLSNPDSMFCKLVDDTGPYASATLRAMAVQGPKDEDDKIDVKKTPPLSRRLKSPRHSKEYLEELEEQSATHRNASLSFADSPRSNAMGNAAMSVP</sequence>
<dbReference type="Proteomes" id="UP000037460">
    <property type="component" value="Unassembled WGS sequence"/>
</dbReference>
<dbReference type="Gene3D" id="1.20.1560.10">
    <property type="entry name" value="ABC transporter type 1, transmembrane domain"/>
    <property type="match status" value="2"/>
</dbReference>
<proteinExistence type="predicted"/>
<dbReference type="InterPro" id="IPR044746">
    <property type="entry name" value="ABCC_6TM_D1"/>
</dbReference>
<evidence type="ECO:0000313" key="14">
    <source>
        <dbReference type="Proteomes" id="UP000037460"/>
    </source>
</evidence>
<feature type="compositionally biased region" description="Basic and acidic residues" evidence="9">
    <location>
        <begin position="689"/>
        <end position="706"/>
    </location>
</feature>
<dbReference type="FunFam" id="3.40.50.300:FF:003769">
    <property type="entry name" value="ABC transporter, multidrug resistance associated protein"/>
    <property type="match status" value="1"/>
</dbReference>
<feature type="transmembrane region" description="Helical" evidence="10">
    <location>
        <begin position="909"/>
        <end position="929"/>
    </location>
</feature>
<feature type="region of interest" description="Disordered" evidence="9">
    <location>
        <begin position="1384"/>
        <end position="1449"/>
    </location>
</feature>
<dbReference type="CDD" id="cd03244">
    <property type="entry name" value="ABCC_MRP_domain2"/>
    <property type="match status" value="1"/>
</dbReference>
<feature type="transmembrane region" description="Helical" evidence="10">
    <location>
        <begin position="260"/>
        <end position="283"/>
    </location>
</feature>
<keyword evidence="8 10" id="KW-0472">Membrane</keyword>
<evidence type="ECO:0000256" key="1">
    <source>
        <dbReference type="ARBA" id="ARBA00004128"/>
    </source>
</evidence>
<evidence type="ECO:0000256" key="4">
    <source>
        <dbReference type="ARBA" id="ARBA00022737"/>
    </source>
</evidence>
<evidence type="ECO:0000256" key="7">
    <source>
        <dbReference type="ARBA" id="ARBA00022989"/>
    </source>
</evidence>
<keyword evidence="3 10" id="KW-0812">Transmembrane</keyword>
<dbReference type="InterPro" id="IPR011527">
    <property type="entry name" value="ABC1_TM_dom"/>
</dbReference>
<keyword evidence="6" id="KW-0067">ATP-binding</keyword>
<keyword evidence="14" id="KW-1185">Reference proteome</keyword>
<evidence type="ECO:0000259" key="11">
    <source>
        <dbReference type="PROSITE" id="PS50893"/>
    </source>
</evidence>
<organism evidence="13 14">
    <name type="scientific">Chrysochromulina tobinii</name>
    <dbReference type="NCBI Taxonomy" id="1460289"/>
    <lineage>
        <taxon>Eukaryota</taxon>
        <taxon>Haptista</taxon>
        <taxon>Haptophyta</taxon>
        <taxon>Prymnesiophyceae</taxon>
        <taxon>Prymnesiales</taxon>
        <taxon>Chrysochromulinaceae</taxon>
        <taxon>Chrysochromulina</taxon>
    </lineage>
</organism>
<feature type="compositionally biased region" description="Basic and acidic residues" evidence="9">
    <location>
        <begin position="1386"/>
        <end position="1397"/>
    </location>
</feature>
<evidence type="ECO:0000259" key="12">
    <source>
        <dbReference type="PROSITE" id="PS50929"/>
    </source>
</evidence>
<evidence type="ECO:0000256" key="2">
    <source>
        <dbReference type="ARBA" id="ARBA00022448"/>
    </source>
</evidence>
<feature type="domain" description="ABC transporter" evidence="11">
    <location>
        <begin position="441"/>
        <end position="675"/>
    </location>
</feature>
<name>A0A0M0J4U1_9EUKA</name>
<evidence type="ECO:0000256" key="5">
    <source>
        <dbReference type="ARBA" id="ARBA00022741"/>
    </source>
</evidence>
<keyword evidence="5" id="KW-0547">Nucleotide-binding</keyword>
<evidence type="ECO:0000256" key="8">
    <source>
        <dbReference type="ARBA" id="ARBA00023136"/>
    </source>
</evidence>
<feature type="transmembrane region" description="Helical" evidence="10">
    <location>
        <begin position="810"/>
        <end position="827"/>
    </location>
</feature>
<dbReference type="InterPro" id="IPR036640">
    <property type="entry name" value="ABC1_TM_sf"/>
</dbReference>
<feature type="domain" description="ABC transporter" evidence="11">
    <location>
        <begin position="1134"/>
        <end position="1368"/>
    </location>
</feature>
<dbReference type="GO" id="GO:0005774">
    <property type="term" value="C:vacuolar membrane"/>
    <property type="evidence" value="ECO:0007669"/>
    <property type="project" value="UniProtKB-SubCell"/>
</dbReference>
<dbReference type="InterPro" id="IPR050173">
    <property type="entry name" value="ABC_transporter_C-like"/>
</dbReference>
<dbReference type="InterPro" id="IPR017871">
    <property type="entry name" value="ABC_transporter-like_CS"/>
</dbReference>
<dbReference type="SMART" id="SM00382">
    <property type="entry name" value="AAA"/>
    <property type="match status" value="2"/>
</dbReference>
<evidence type="ECO:0000256" key="9">
    <source>
        <dbReference type="SAM" id="MobiDB-lite"/>
    </source>
</evidence>
<dbReference type="Pfam" id="PF00664">
    <property type="entry name" value="ABC_membrane"/>
    <property type="match status" value="2"/>
</dbReference>
<dbReference type="GO" id="GO:0016887">
    <property type="term" value="F:ATP hydrolysis activity"/>
    <property type="evidence" value="ECO:0007669"/>
    <property type="project" value="InterPro"/>
</dbReference>
<comment type="subcellular location">
    <subcellularLocation>
        <location evidence="1">Vacuole membrane</location>
        <topology evidence="1">Multi-pass membrane protein</topology>
    </subcellularLocation>
</comment>
<feature type="compositionally biased region" description="Polar residues" evidence="9">
    <location>
        <begin position="1424"/>
        <end position="1441"/>
    </location>
</feature>
<dbReference type="PROSITE" id="PS50893">
    <property type="entry name" value="ABC_TRANSPORTER_2"/>
    <property type="match status" value="2"/>
</dbReference>
<accession>A0A0M0J4U1</accession>
<feature type="domain" description="ABC transmembrane type-1" evidence="12">
    <location>
        <begin position="760"/>
        <end position="1051"/>
    </location>
</feature>
<reference evidence="14" key="1">
    <citation type="journal article" date="2015" name="PLoS Genet.">
        <title>Genome Sequence and Transcriptome Analyses of Chrysochromulina tobin: Metabolic Tools for Enhanced Algal Fitness in the Prominent Order Prymnesiales (Haptophyceae).</title>
        <authorList>
            <person name="Hovde B.T."/>
            <person name="Deodato C.R."/>
            <person name="Hunsperger H.M."/>
            <person name="Ryken S.A."/>
            <person name="Yost W."/>
            <person name="Jha R.K."/>
            <person name="Patterson J."/>
            <person name="Monnat R.J. Jr."/>
            <person name="Barlow S.B."/>
            <person name="Starkenburg S.R."/>
            <person name="Cattolico R.A."/>
        </authorList>
    </citation>
    <scope>NUCLEOTIDE SEQUENCE</scope>
    <source>
        <strain evidence="14">CCMP291</strain>
    </source>
</reference>
<feature type="transmembrane region" description="Helical" evidence="10">
    <location>
        <begin position="1022"/>
        <end position="1043"/>
    </location>
</feature>
<feature type="region of interest" description="Disordered" evidence="9">
    <location>
        <begin position="681"/>
        <end position="706"/>
    </location>
</feature>
<dbReference type="PANTHER" id="PTHR24223:SF443">
    <property type="entry name" value="MULTIDRUG-RESISTANCE LIKE PROTEIN 1, ISOFORM I"/>
    <property type="match status" value="1"/>
</dbReference>
<feature type="transmembrane region" description="Helical" evidence="10">
    <location>
        <begin position="761"/>
        <end position="782"/>
    </location>
</feature>
<evidence type="ECO:0000256" key="6">
    <source>
        <dbReference type="ARBA" id="ARBA00022840"/>
    </source>
</evidence>
<dbReference type="CDD" id="cd03250">
    <property type="entry name" value="ABCC_MRP_domain1"/>
    <property type="match status" value="1"/>
</dbReference>
<comment type="caution">
    <text evidence="13">The sequence shown here is derived from an EMBL/GenBank/DDBJ whole genome shotgun (WGS) entry which is preliminary data.</text>
</comment>
<feature type="domain" description="ABC transmembrane type-1" evidence="12">
    <location>
        <begin position="195"/>
        <end position="400"/>
    </location>
</feature>
<dbReference type="OrthoDB" id="6500128at2759"/>
<feature type="transmembrane region" description="Helical" evidence="10">
    <location>
        <begin position="885"/>
        <end position="903"/>
    </location>
</feature>
<keyword evidence="4" id="KW-0677">Repeat</keyword>
<dbReference type="SUPFAM" id="SSF90123">
    <property type="entry name" value="ABC transporter transmembrane region"/>
    <property type="match status" value="2"/>
</dbReference>
<dbReference type="CDD" id="cd18579">
    <property type="entry name" value="ABC_6TM_ABCC_D1"/>
    <property type="match status" value="1"/>
</dbReference>
<evidence type="ECO:0000256" key="3">
    <source>
        <dbReference type="ARBA" id="ARBA00022692"/>
    </source>
</evidence>
<dbReference type="Gene3D" id="3.40.50.300">
    <property type="entry name" value="P-loop containing nucleotide triphosphate hydrolases"/>
    <property type="match status" value="2"/>
</dbReference>
<protein>
    <submittedName>
        <fullName evidence="13">ABC transporter</fullName>
    </submittedName>
</protein>
<dbReference type="SUPFAM" id="SSF52540">
    <property type="entry name" value="P-loop containing nucleoside triphosphate hydrolases"/>
    <property type="match status" value="2"/>
</dbReference>
<dbReference type="CDD" id="cd18580">
    <property type="entry name" value="ABC_6TM_ABCC_D2"/>
    <property type="match status" value="1"/>
</dbReference>
<dbReference type="PROSITE" id="PS50929">
    <property type="entry name" value="ABC_TM1F"/>
    <property type="match status" value="2"/>
</dbReference>
<gene>
    <name evidence="13" type="ORF">Ctob_000536</name>
</gene>
<dbReference type="InterPro" id="IPR003593">
    <property type="entry name" value="AAA+_ATPase"/>
</dbReference>
<feature type="transmembrane region" description="Helical" evidence="10">
    <location>
        <begin position="102"/>
        <end position="124"/>
    </location>
</feature>
<keyword evidence="2" id="KW-0813">Transport</keyword>
<evidence type="ECO:0000256" key="10">
    <source>
        <dbReference type="SAM" id="Phobius"/>
    </source>
</evidence>
<dbReference type="Pfam" id="PF00005">
    <property type="entry name" value="ABC_tran"/>
    <property type="match status" value="2"/>
</dbReference>
<feature type="transmembrane region" description="Helical" evidence="10">
    <location>
        <begin position="353"/>
        <end position="373"/>
    </location>
</feature>
<dbReference type="InterPro" id="IPR003439">
    <property type="entry name" value="ABC_transporter-like_ATP-bd"/>
</dbReference>
<dbReference type="GO" id="GO:0005524">
    <property type="term" value="F:ATP binding"/>
    <property type="evidence" value="ECO:0007669"/>
    <property type="project" value="UniProtKB-KW"/>
</dbReference>
<dbReference type="PANTHER" id="PTHR24223">
    <property type="entry name" value="ATP-BINDING CASSETTE SUB-FAMILY C"/>
    <property type="match status" value="1"/>
</dbReference>
<dbReference type="EMBL" id="JWZX01003350">
    <property type="protein sequence ID" value="KOO21596.1"/>
    <property type="molecule type" value="Genomic_DNA"/>
</dbReference>
<dbReference type="FunFam" id="3.40.50.300:FF:000163">
    <property type="entry name" value="Multidrug resistance-associated protein member 4"/>
    <property type="match status" value="1"/>
</dbReference>
<keyword evidence="7 10" id="KW-1133">Transmembrane helix</keyword>
<dbReference type="GO" id="GO:0140359">
    <property type="term" value="F:ABC-type transporter activity"/>
    <property type="evidence" value="ECO:0007669"/>
    <property type="project" value="InterPro"/>
</dbReference>
<feature type="transmembrane region" description="Helical" evidence="10">
    <location>
        <begin position="992"/>
        <end position="1016"/>
    </location>
</feature>
<evidence type="ECO:0000313" key="13">
    <source>
        <dbReference type="EMBL" id="KOO21596.1"/>
    </source>
</evidence>
<dbReference type="InterPro" id="IPR044726">
    <property type="entry name" value="ABCC_6TM_D2"/>
</dbReference>
<dbReference type="PROSITE" id="PS00211">
    <property type="entry name" value="ABC_TRANSPORTER_1"/>
    <property type="match status" value="2"/>
</dbReference>
<dbReference type="InterPro" id="IPR027417">
    <property type="entry name" value="P-loop_NTPase"/>
</dbReference>